<protein>
    <submittedName>
        <fullName evidence="1">Uncharacterized protein</fullName>
    </submittedName>
</protein>
<organism evidence="1 2">
    <name type="scientific">Heterotrigona itama</name>
    <dbReference type="NCBI Taxonomy" id="395501"/>
    <lineage>
        <taxon>Eukaryota</taxon>
        <taxon>Metazoa</taxon>
        <taxon>Ecdysozoa</taxon>
        <taxon>Arthropoda</taxon>
        <taxon>Hexapoda</taxon>
        <taxon>Insecta</taxon>
        <taxon>Pterygota</taxon>
        <taxon>Neoptera</taxon>
        <taxon>Endopterygota</taxon>
        <taxon>Hymenoptera</taxon>
        <taxon>Apocrita</taxon>
        <taxon>Aculeata</taxon>
        <taxon>Apoidea</taxon>
        <taxon>Anthophila</taxon>
        <taxon>Apidae</taxon>
        <taxon>Heterotrigona</taxon>
    </lineage>
</organism>
<comment type="caution">
    <text evidence="1">The sequence shown here is derived from an EMBL/GenBank/DDBJ whole genome shotgun (WGS) entry which is preliminary data.</text>
</comment>
<evidence type="ECO:0000313" key="1">
    <source>
        <dbReference type="EMBL" id="CAD1471679.1"/>
    </source>
</evidence>
<accession>A0A6V7H3C5</accession>
<feature type="non-terminal residue" evidence="1">
    <location>
        <position position="69"/>
    </location>
</feature>
<feature type="non-terminal residue" evidence="1">
    <location>
        <position position="1"/>
    </location>
</feature>
<sequence>ACLIPCESTDIRSIPNGIANKFFQYIPYRREYQVKEETSRYCQVLQQYRVCLVNFKTASVDRYADRYLR</sequence>
<name>A0A6V7H3C5_9HYME</name>
<dbReference type="Proteomes" id="UP000752696">
    <property type="component" value="Unassembled WGS sequence"/>
</dbReference>
<reference evidence="1" key="1">
    <citation type="submission" date="2020-07" db="EMBL/GenBank/DDBJ databases">
        <authorList>
            <person name="Nazaruddin N."/>
        </authorList>
    </citation>
    <scope>NUCLEOTIDE SEQUENCE</scope>
</reference>
<dbReference type="EMBL" id="CAJDYZ010004642">
    <property type="protein sequence ID" value="CAD1471679.1"/>
    <property type="molecule type" value="Genomic_DNA"/>
</dbReference>
<keyword evidence="2" id="KW-1185">Reference proteome</keyword>
<proteinExistence type="predicted"/>
<dbReference type="AlphaFoldDB" id="A0A6V7H3C5"/>
<gene>
    <name evidence="1" type="ORF">MHI_LOCUS247259</name>
</gene>
<evidence type="ECO:0000313" key="2">
    <source>
        <dbReference type="Proteomes" id="UP000752696"/>
    </source>
</evidence>